<dbReference type="Proteomes" id="UP000078560">
    <property type="component" value="Unassembled WGS sequence"/>
</dbReference>
<feature type="compositionally biased region" description="Basic and acidic residues" evidence="1">
    <location>
        <begin position="370"/>
        <end position="385"/>
    </location>
</feature>
<name>A0A1A8W4U5_PLAOA</name>
<protein>
    <submittedName>
        <fullName evidence="2">Uncharacterized protein</fullName>
    </submittedName>
</protein>
<proteinExistence type="predicted"/>
<feature type="region of interest" description="Disordered" evidence="1">
    <location>
        <begin position="1192"/>
        <end position="1213"/>
    </location>
</feature>
<evidence type="ECO:0000256" key="1">
    <source>
        <dbReference type="SAM" id="MobiDB-lite"/>
    </source>
</evidence>
<accession>A0A1A8W4U5</accession>
<feature type="region of interest" description="Disordered" evidence="1">
    <location>
        <begin position="336"/>
        <end position="389"/>
    </location>
</feature>
<feature type="compositionally biased region" description="Basic and acidic residues" evidence="1">
    <location>
        <begin position="1199"/>
        <end position="1210"/>
    </location>
</feature>
<evidence type="ECO:0000313" key="3">
    <source>
        <dbReference type="Proteomes" id="UP000078560"/>
    </source>
</evidence>
<organism evidence="2 3">
    <name type="scientific">Plasmodium ovale curtisi</name>
    <dbReference type="NCBI Taxonomy" id="864141"/>
    <lineage>
        <taxon>Eukaryota</taxon>
        <taxon>Sar</taxon>
        <taxon>Alveolata</taxon>
        <taxon>Apicomplexa</taxon>
        <taxon>Aconoidasida</taxon>
        <taxon>Haemosporida</taxon>
        <taxon>Plasmodiidae</taxon>
        <taxon>Plasmodium</taxon>
        <taxon>Plasmodium (Plasmodium)</taxon>
    </lineage>
</organism>
<reference evidence="3" key="1">
    <citation type="submission" date="2016-05" db="EMBL/GenBank/DDBJ databases">
        <authorList>
            <person name="Naeem Raeece"/>
        </authorList>
    </citation>
    <scope>NUCLEOTIDE SEQUENCE [LARGE SCALE GENOMIC DNA]</scope>
</reference>
<sequence length="1367" mass="162604">MDRRICTSSLLGQNFPFRHINRKWIVTKPDEIVKAKSPTMKKKRFKNIYVDFSLNKYININSLNVDRFIKTPIHYQTFKELVDTIKCVSNVRLQNIHLVRKILNSLDVYIMNYLNNLQLFNDLKDYRVGFLQSKDNTVDVDHADTDYYVNEGDDSEHSVTPNSIVTILISLYKLKYRNERFLKVLENYIFVNKEKFKISQMHLILYIYSYFDRVNKPFINSILVIILNNKNELNADNILNIFTSLFYLDCKNEKTLDLLTSYIISNNLDFDINVIIFLLSNLKKLNYSNPCLLEYFHNQIILKLNFLNPQVNREHMDSFFLKRNIQWVIEEEANQWESRNGENDQRDRDKSKGKQHGGGYHGAKGNEYPGEWRERRSPQREKNLNNEDADEYGSLHNKYIVENNYIDYIYEYYNKKDIEDKKKSKITLLMEVLIYYKYFKEDLLKVLYEYLLNNLKKLDKEDMYKILSNIYLFEINKFPYISFLNTKLLLSMCHYYVPSYKKCSIITFLFLKILLQKYHCFNIFIDEILVYKINTEILSLKEEQFLSLLNQYKNTSIISYLCDISLIYNDFFKLKGDASLSGRVKHFDGVANMTHITNICSECRKGDSASEFFSTTSGESLRGITHLMDREKKINVYEFNPMNRLHTYNGQFLLQFFHFYVKREYYQGVFLFLKSLFIGVKNFKSFDPYVYYVVTNYYPKEEIKNREKILKCVENENMFKKLNALYIVHIYEHFKSLFKSYEDFFCKKNRLINSNHNLCLYHFYLNNHVSNGKDGDDLFLPIDGERKANVNSSEDKHLVKTVSKYLFTGSKINYVSCQNRGNVMNFKGKNNTLDSVHSINIDRNINRVNRTICKDEEIGIVERNAIHRIDENYTYGKRVSLTKFEGNTFEIDSYIYNILNNIFMYTPVNLFVLYIHYFNSNNIFFLLKNIIFKLNYLNVNYLSIVIAKIYHLANRENCDEMIKRRYIIFLDFFHDYLLGEEINCENFSYQVKQKNNVNSYYNLNSKEKRLIINNIHLNCITKNNETVKVKRHIAYILCRNKKYSKYVNNDIIFDEKFLNFFWEFILKKKFFFQCLYYSMTNESLFLILKTLKMKKKDQKYVQCVEVITNVFICRYIQHKYSEMVTNAPSTKRGEDSSNILSPCNDNNLHILDNKWGSLDCILSINGTNAGGTSYFAQAHGNQLIPKEFLNKGGSTVQNRNEEEATSRNEDVENVGNAYGMVKEEEFGDTSLLDDTPARGSNRSKGSSDSGNEDAVKTFTQIYILALRVRYFHKMPVNKHIFRELCINNKYIDNRKFLNFLFFLYKYKFDEMRYILMLQKRCFLYKDVYYSHSNCRVIEFLCKKLKIGLEENSRTIPTKQTSYDYQSA</sequence>
<feature type="compositionally biased region" description="Polar residues" evidence="1">
    <location>
        <begin position="1238"/>
        <end position="1249"/>
    </location>
</feature>
<evidence type="ECO:0000313" key="2">
    <source>
        <dbReference type="EMBL" id="SBS87958.1"/>
    </source>
</evidence>
<dbReference type="EMBL" id="FLQU01000605">
    <property type="protein sequence ID" value="SBS87958.1"/>
    <property type="molecule type" value="Genomic_DNA"/>
</dbReference>
<feature type="region of interest" description="Disordered" evidence="1">
    <location>
        <begin position="1230"/>
        <end position="1252"/>
    </location>
</feature>
<gene>
    <name evidence="2" type="ORF">POVCU2_0045480</name>
</gene>
<feature type="compositionally biased region" description="Basic and acidic residues" evidence="1">
    <location>
        <begin position="339"/>
        <end position="352"/>
    </location>
</feature>